<comment type="caution">
    <text evidence="5">The sequence shown here is derived from an EMBL/GenBank/DDBJ whole genome shotgun (WGS) entry which is preliminary data.</text>
</comment>
<evidence type="ECO:0000313" key="5">
    <source>
        <dbReference type="EMBL" id="MCJ2188716.1"/>
    </source>
</evidence>
<proteinExistence type="inferred from homology"/>
<dbReference type="PANTHER" id="PTHR43434:SF1">
    <property type="entry name" value="PHOSPHOGLYCOLATE PHOSPHATASE"/>
    <property type="match status" value="1"/>
</dbReference>
<accession>A0ABT0BV79</accession>
<dbReference type="Gene3D" id="3.40.50.1000">
    <property type="entry name" value="HAD superfamily/HAD-like"/>
    <property type="match status" value="1"/>
</dbReference>
<comment type="pathway">
    <text evidence="2">Organic acid metabolism; glycolate biosynthesis; glycolate from 2-phosphoglycolate: step 1/1.</text>
</comment>
<dbReference type="InterPro" id="IPR050155">
    <property type="entry name" value="HAD-like_hydrolase_sf"/>
</dbReference>
<dbReference type="EMBL" id="JALHLG010000044">
    <property type="protein sequence ID" value="MCJ2188716.1"/>
    <property type="molecule type" value="Genomic_DNA"/>
</dbReference>
<reference evidence="5 6" key="1">
    <citation type="submission" date="2022-04" db="EMBL/GenBank/DDBJ databases">
        <title>Identification of a novel bacterium isolated from mangrove sediments.</title>
        <authorList>
            <person name="Pan X."/>
        </authorList>
    </citation>
    <scope>NUCLEOTIDE SEQUENCE [LARGE SCALE GENOMIC DNA]</scope>
    <source>
        <strain evidence="5 6">B2638</strain>
    </source>
</reference>
<evidence type="ECO:0000256" key="3">
    <source>
        <dbReference type="ARBA" id="ARBA00006171"/>
    </source>
</evidence>
<dbReference type="Pfam" id="PF13419">
    <property type="entry name" value="HAD_2"/>
    <property type="match status" value="1"/>
</dbReference>
<dbReference type="PANTHER" id="PTHR43434">
    <property type="entry name" value="PHOSPHOGLYCOLATE PHOSPHATASE"/>
    <property type="match status" value="1"/>
</dbReference>
<dbReference type="InterPro" id="IPR023214">
    <property type="entry name" value="HAD_sf"/>
</dbReference>
<sequence length="212" mass="23846">MKTQVFGDILSTYPPDAVDAFLAYQTTAFGLSRYRMIDTFFERYLGRAAIDGEKDMLLASFSKECRQRYPCQALTEGTMETLETFDRHDIPMFVVSGSDEIELISVLEEMGLARFFRRIFGSPSTKTDNIARVIALLDRPHDITFVGDAKADWLASCERGCDFIYLATWAADPATMQTLQHKHGFKEISRLPDLLEYLALAAPEAAASKDAM</sequence>
<name>A0ABT0BV79_9SPHN</name>
<organism evidence="5 6">
    <name type="scientific">Novosphingobium beihaiensis</name>
    <dbReference type="NCBI Taxonomy" id="2930389"/>
    <lineage>
        <taxon>Bacteria</taxon>
        <taxon>Pseudomonadati</taxon>
        <taxon>Pseudomonadota</taxon>
        <taxon>Alphaproteobacteria</taxon>
        <taxon>Sphingomonadales</taxon>
        <taxon>Sphingomonadaceae</taxon>
        <taxon>Novosphingobium</taxon>
    </lineage>
</organism>
<evidence type="ECO:0000256" key="4">
    <source>
        <dbReference type="ARBA" id="ARBA00013078"/>
    </source>
</evidence>
<dbReference type="EC" id="3.1.3.18" evidence="4"/>
<keyword evidence="6" id="KW-1185">Reference proteome</keyword>
<dbReference type="SUPFAM" id="SSF56784">
    <property type="entry name" value="HAD-like"/>
    <property type="match status" value="1"/>
</dbReference>
<comment type="similarity">
    <text evidence="3">Belongs to the HAD-like hydrolase superfamily. CbbY/CbbZ/Gph/YieH family.</text>
</comment>
<evidence type="ECO:0000313" key="6">
    <source>
        <dbReference type="Proteomes" id="UP001202281"/>
    </source>
</evidence>
<evidence type="ECO:0000256" key="2">
    <source>
        <dbReference type="ARBA" id="ARBA00004818"/>
    </source>
</evidence>
<evidence type="ECO:0000256" key="1">
    <source>
        <dbReference type="ARBA" id="ARBA00000830"/>
    </source>
</evidence>
<dbReference type="Proteomes" id="UP001202281">
    <property type="component" value="Unassembled WGS sequence"/>
</dbReference>
<gene>
    <name evidence="5" type="ORF">MTR66_18085</name>
</gene>
<dbReference type="CDD" id="cd01427">
    <property type="entry name" value="HAD_like"/>
    <property type="match status" value="1"/>
</dbReference>
<dbReference type="InterPro" id="IPR036412">
    <property type="entry name" value="HAD-like_sf"/>
</dbReference>
<comment type="catalytic activity">
    <reaction evidence="1">
        <text>2-phosphoglycolate + H2O = glycolate + phosphate</text>
        <dbReference type="Rhea" id="RHEA:14369"/>
        <dbReference type="ChEBI" id="CHEBI:15377"/>
        <dbReference type="ChEBI" id="CHEBI:29805"/>
        <dbReference type="ChEBI" id="CHEBI:43474"/>
        <dbReference type="ChEBI" id="CHEBI:58033"/>
        <dbReference type="EC" id="3.1.3.18"/>
    </reaction>
</comment>
<protein>
    <recommendedName>
        <fullName evidence="4">phosphoglycolate phosphatase</fullName>
        <ecNumber evidence="4">3.1.3.18</ecNumber>
    </recommendedName>
</protein>
<dbReference type="InterPro" id="IPR041492">
    <property type="entry name" value="HAD_2"/>
</dbReference>